<evidence type="ECO:0000313" key="7">
    <source>
        <dbReference type="Proteomes" id="UP000005447"/>
    </source>
</evidence>
<evidence type="ECO:0000256" key="2">
    <source>
        <dbReference type="ARBA" id="ARBA00022723"/>
    </source>
</evidence>
<dbReference type="GO" id="GO:0002523">
    <property type="term" value="P:leukocyte migration involved in inflammatory response"/>
    <property type="evidence" value="ECO:0007669"/>
    <property type="project" value="TreeGrafter"/>
</dbReference>
<dbReference type="GO" id="GO:0048306">
    <property type="term" value="F:calcium-dependent protein binding"/>
    <property type="evidence" value="ECO:0007669"/>
    <property type="project" value="TreeGrafter"/>
</dbReference>
<dbReference type="STRING" id="10141.ENSCPOP00000026396"/>
<dbReference type="InterPro" id="IPR011992">
    <property type="entry name" value="EF-hand-dom_pair"/>
</dbReference>
<dbReference type="Gene3D" id="1.10.238.10">
    <property type="entry name" value="EF-hand"/>
    <property type="match status" value="1"/>
</dbReference>
<dbReference type="AlphaFoldDB" id="A0A286XLK7"/>
<accession>A0A286XLK7</accession>
<dbReference type="SMART" id="SM01394">
    <property type="entry name" value="S_100"/>
    <property type="match status" value="1"/>
</dbReference>
<reference evidence="6" key="2">
    <citation type="submission" date="2025-08" db="UniProtKB">
        <authorList>
            <consortium name="Ensembl"/>
        </authorList>
    </citation>
    <scope>IDENTIFICATION</scope>
    <source>
        <strain evidence="6">2N</strain>
    </source>
</reference>
<evidence type="ECO:0000313" key="6">
    <source>
        <dbReference type="Ensembl" id="ENSCPOP00000026396.1"/>
    </source>
</evidence>
<comment type="similarity">
    <text evidence="1 4">Belongs to the S-100 family.</text>
</comment>
<gene>
    <name evidence="6" type="primary">LOC100735514</name>
</gene>
<name>A0A286XLK7_CAVPO</name>
<dbReference type="PANTHER" id="PTHR11639">
    <property type="entry name" value="S100 CALCIUM-BINDING PROTEIN"/>
    <property type="match status" value="1"/>
</dbReference>
<feature type="domain" description="EF-hand" evidence="5">
    <location>
        <begin position="90"/>
        <end position="125"/>
    </location>
</feature>
<dbReference type="GO" id="GO:0030593">
    <property type="term" value="P:neutrophil chemotaxis"/>
    <property type="evidence" value="ECO:0007669"/>
    <property type="project" value="TreeGrafter"/>
</dbReference>
<dbReference type="PANTHER" id="PTHR11639:SF5">
    <property type="entry name" value="PROTEIN S100-A8"/>
    <property type="match status" value="1"/>
</dbReference>
<reference evidence="7" key="1">
    <citation type="journal article" date="2011" name="Nature">
        <title>A high-resolution map of human evolutionary constraint using 29 mammals.</title>
        <authorList>
            <person name="Lindblad-Toh K."/>
            <person name="Garber M."/>
            <person name="Zuk O."/>
            <person name="Lin M.F."/>
            <person name="Parker B.J."/>
            <person name="Washietl S."/>
            <person name="Kheradpour P."/>
            <person name="Ernst J."/>
            <person name="Jordan G."/>
            <person name="Mauceli E."/>
            <person name="Ward L.D."/>
            <person name="Lowe C.B."/>
            <person name="Holloway A.K."/>
            <person name="Clamp M."/>
            <person name="Gnerre S."/>
            <person name="Alfoldi J."/>
            <person name="Beal K."/>
            <person name="Chang J."/>
            <person name="Clawson H."/>
            <person name="Cuff J."/>
            <person name="Di Palma F."/>
            <person name="Fitzgerald S."/>
            <person name="Flicek P."/>
            <person name="Guttman M."/>
            <person name="Hubisz M.J."/>
            <person name="Jaffe D.B."/>
            <person name="Jungreis I."/>
            <person name="Kent W.J."/>
            <person name="Kostka D."/>
            <person name="Lara M."/>
            <person name="Martins A.L."/>
            <person name="Massingham T."/>
            <person name="Moltke I."/>
            <person name="Raney B.J."/>
            <person name="Rasmussen M.D."/>
            <person name="Robinson J."/>
            <person name="Stark A."/>
            <person name="Vilella A.J."/>
            <person name="Wen J."/>
            <person name="Xie X."/>
            <person name="Zody M.C."/>
            <person name="Baldwin J."/>
            <person name="Bloom T."/>
            <person name="Chin C.W."/>
            <person name="Heiman D."/>
            <person name="Nicol R."/>
            <person name="Nusbaum C."/>
            <person name="Young S."/>
            <person name="Wilkinson J."/>
            <person name="Worley K.C."/>
            <person name="Kovar C.L."/>
            <person name="Muzny D.M."/>
            <person name="Gibbs R.A."/>
            <person name="Cree A."/>
            <person name="Dihn H.H."/>
            <person name="Fowler G."/>
            <person name="Jhangiani S."/>
            <person name="Joshi V."/>
            <person name="Lee S."/>
            <person name="Lewis L.R."/>
            <person name="Nazareth L.V."/>
            <person name="Okwuonu G."/>
            <person name="Santibanez J."/>
            <person name="Warren W.C."/>
            <person name="Mardis E.R."/>
            <person name="Weinstock G.M."/>
            <person name="Wilson R.K."/>
            <person name="Delehaunty K."/>
            <person name="Dooling D."/>
            <person name="Fronik C."/>
            <person name="Fulton L."/>
            <person name="Fulton B."/>
            <person name="Graves T."/>
            <person name="Minx P."/>
            <person name="Sodergren E."/>
            <person name="Birney E."/>
            <person name="Margulies E.H."/>
            <person name="Herrero J."/>
            <person name="Green E.D."/>
            <person name="Haussler D."/>
            <person name="Siepel A."/>
            <person name="Goldman N."/>
            <person name="Pollard K.S."/>
            <person name="Pedersen J.S."/>
            <person name="Lander E.S."/>
            <person name="Kellis M."/>
        </authorList>
    </citation>
    <scope>NUCLEOTIDE SEQUENCE [LARGE SCALE GENOMIC DNA]</scope>
    <source>
        <strain evidence="7">2N</strain>
    </source>
</reference>
<dbReference type="GO" id="GO:0070488">
    <property type="term" value="P:neutrophil aggregation"/>
    <property type="evidence" value="ECO:0007669"/>
    <property type="project" value="TreeGrafter"/>
</dbReference>
<dbReference type="InterPro" id="IPR013787">
    <property type="entry name" value="S100_Ca-bd_sub"/>
</dbReference>
<keyword evidence="3 4" id="KW-0106">Calcium</keyword>
<dbReference type="FunCoup" id="A0A286XLK7">
    <property type="interactions" value="80"/>
</dbReference>
<protein>
    <recommendedName>
        <fullName evidence="4">Protein S100</fullName>
    </recommendedName>
    <alternativeName>
        <fullName evidence="4">S100 calcium-binding protein</fullName>
    </alternativeName>
</protein>
<dbReference type="InterPro" id="IPR002048">
    <property type="entry name" value="EF_hand_dom"/>
</dbReference>
<dbReference type="Bgee" id="ENSCPOG00000040155">
    <property type="expression patterns" value="Expressed in uterine cervix and 7 other cell types or tissues"/>
</dbReference>
<dbReference type="InParanoid" id="A0A286XLK7"/>
<dbReference type="eggNOG" id="ENOG502SA01">
    <property type="taxonomic scope" value="Eukaryota"/>
</dbReference>
<dbReference type="VEuPathDB" id="HostDB:ENSCPOG00000040155"/>
<evidence type="ECO:0000256" key="3">
    <source>
        <dbReference type="ARBA" id="ARBA00022837"/>
    </source>
</evidence>
<dbReference type="GO" id="GO:0005509">
    <property type="term" value="F:calcium ion binding"/>
    <property type="evidence" value="ECO:0007669"/>
    <property type="project" value="InterPro"/>
</dbReference>
<dbReference type="Ensembl" id="ENSCPOT00000044432.1">
    <property type="protein sequence ID" value="ENSCPOP00000026396.1"/>
    <property type="gene ID" value="ENSCPOG00000040155.1"/>
</dbReference>
<evidence type="ECO:0000259" key="5">
    <source>
        <dbReference type="PROSITE" id="PS50222"/>
    </source>
</evidence>
<dbReference type="GO" id="GO:0043542">
    <property type="term" value="P:endothelial cell migration"/>
    <property type="evidence" value="ECO:0007669"/>
    <property type="project" value="TreeGrafter"/>
</dbReference>
<keyword evidence="2 4" id="KW-0479">Metal-binding</keyword>
<dbReference type="InterPro" id="IPR018247">
    <property type="entry name" value="EF_Hand_1_Ca_BS"/>
</dbReference>
<dbReference type="InterPro" id="IPR001751">
    <property type="entry name" value="S100/CaBP7/8-like_CS"/>
</dbReference>
<dbReference type="GO" id="GO:0070062">
    <property type="term" value="C:extracellular exosome"/>
    <property type="evidence" value="ECO:0007669"/>
    <property type="project" value="TreeGrafter"/>
</dbReference>
<dbReference type="PROSITE" id="PS00303">
    <property type="entry name" value="S100_CABP"/>
    <property type="match status" value="1"/>
</dbReference>
<keyword evidence="7" id="KW-1185">Reference proteome</keyword>
<dbReference type="Pfam" id="PF01023">
    <property type="entry name" value="S_100"/>
    <property type="match status" value="1"/>
</dbReference>
<proteinExistence type="inferred from homology"/>
<dbReference type="GO" id="GO:0032496">
    <property type="term" value="P:response to lipopolysaccharide"/>
    <property type="evidence" value="ECO:0007669"/>
    <property type="project" value="TreeGrafter"/>
</dbReference>
<evidence type="ECO:0000256" key="4">
    <source>
        <dbReference type="RuleBase" id="RU361184"/>
    </source>
</evidence>
<dbReference type="EMBL" id="AAKN02003992">
    <property type="status" value="NOT_ANNOTATED_CDS"/>
    <property type="molecule type" value="Genomic_DNA"/>
</dbReference>
<dbReference type="OMA" id="NYHAIYR"/>
<dbReference type="CDD" id="cd05030">
    <property type="entry name" value="calgranulins"/>
    <property type="match status" value="1"/>
</dbReference>
<reference evidence="6" key="3">
    <citation type="submission" date="2025-09" db="UniProtKB">
        <authorList>
            <consortium name="Ensembl"/>
        </authorList>
    </citation>
    <scope>IDENTIFICATION</scope>
    <source>
        <strain evidence="6">2N</strain>
    </source>
</reference>
<dbReference type="SUPFAM" id="SSF47473">
    <property type="entry name" value="EF-hand"/>
    <property type="match status" value="1"/>
</dbReference>
<organism evidence="6 7">
    <name type="scientific">Cavia porcellus</name>
    <name type="common">Guinea pig</name>
    <dbReference type="NCBI Taxonomy" id="10141"/>
    <lineage>
        <taxon>Eukaryota</taxon>
        <taxon>Metazoa</taxon>
        <taxon>Chordata</taxon>
        <taxon>Craniata</taxon>
        <taxon>Vertebrata</taxon>
        <taxon>Euteleostomi</taxon>
        <taxon>Mammalia</taxon>
        <taxon>Eutheria</taxon>
        <taxon>Euarchontoglires</taxon>
        <taxon>Glires</taxon>
        <taxon>Rodentia</taxon>
        <taxon>Hystricomorpha</taxon>
        <taxon>Caviidae</taxon>
        <taxon>Cavia</taxon>
    </lineage>
</organism>
<sequence length="133" mass="15436">MVKSITWGLSPVCGRAQSTIRKTYCAQLRILYVVHFQVNKPLCTMLTELEKALDTIIDIYHKYSLIKGNPHALYKDDLKKLLTNECPQYTKKRNADAWFRQLDINEDGAVNFQEFLVFVVKVALKAHEESHKH</sequence>
<dbReference type="GO" id="GO:0005737">
    <property type="term" value="C:cytoplasm"/>
    <property type="evidence" value="ECO:0007669"/>
    <property type="project" value="TreeGrafter"/>
</dbReference>
<dbReference type="Proteomes" id="UP000005447">
    <property type="component" value="Unassembled WGS sequence"/>
</dbReference>
<dbReference type="PROSITE" id="PS00018">
    <property type="entry name" value="EF_HAND_1"/>
    <property type="match status" value="1"/>
</dbReference>
<evidence type="ECO:0000256" key="1">
    <source>
        <dbReference type="ARBA" id="ARBA00007323"/>
    </source>
</evidence>
<dbReference type="PROSITE" id="PS50222">
    <property type="entry name" value="EF_HAND_2"/>
    <property type="match status" value="1"/>
</dbReference>
<dbReference type="GeneTree" id="ENSGT00910000144329"/>